<evidence type="ECO:0000256" key="1">
    <source>
        <dbReference type="SAM" id="MobiDB-lite"/>
    </source>
</evidence>
<accession>A0AAN6QKE4</accession>
<reference evidence="2" key="1">
    <citation type="journal article" date="2023" name="Mol. Phylogenet. Evol.">
        <title>Genome-scale phylogeny and comparative genomics of the fungal order Sordariales.</title>
        <authorList>
            <person name="Hensen N."/>
            <person name="Bonometti L."/>
            <person name="Westerberg I."/>
            <person name="Brannstrom I.O."/>
            <person name="Guillou S."/>
            <person name="Cros-Aarteil S."/>
            <person name="Calhoun S."/>
            <person name="Haridas S."/>
            <person name="Kuo A."/>
            <person name="Mondo S."/>
            <person name="Pangilinan J."/>
            <person name="Riley R."/>
            <person name="LaButti K."/>
            <person name="Andreopoulos B."/>
            <person name="Lipzen A."/>
            <person name="Chen C."/>
            <person name="Yan M."/>
            <person name="Daum C."/>
            <person name="Ng V."/>
            <person name="Clum A."/>
            <person name="Steindorff A."/>
            <person name="Ohm R.A."/>
            <person name="Martin F."/>
            <person name="Silar P."/>
            <person name="Natvig D.O."/>
            <person name="Lalanne C."/>
            <person name="Gautier V."/>
            <person name="Ament-Velasquez S.L."/>
            <person name="Kruys A."/>
            <person name="Hutchinson M.I."/>
            <person name="Powell A.J."/>
            <person name="Barry K."/>
            <person name="Miller A.N."/>
            <person name="Grigoriev I.V."/>
            <person name="Debuchy R."/>
            <person name="Gladieux P."/>
            <person name="Hiltunen Thoren M."/>
            <person name="Johannesson H."/>
        </authorList>
    </citation>
    <scope>NUCLEOTIDE SEQUENCE</scope>
    <source>
        <strain evidence="2">CBS 508.74</strain>
    </source>
</reference>
<organism evidence="2 3">
    <name type="scientific">Canariomyces notabilis</name>
    <dbReference type="NCBI Taxonomy" id="2074819"/>
    <lineage>
        <taxon>Eukaryota</taxon>
        <taxon>Fungi</taxon>
        <taxon>Dikarya</taxon>
        <taxon>Ascomycota</taxon>
        <taxon>Pezizomycotina</taxon>
        <taxon>Sordariomycetes</taxon>
        <taxon>Sordariomycetidae</taxon>
        <taxon>Sordariales</taxon>
        <taxon>Chaetomiaceae</taxon>
        <taxon>Canariomyces</taxon>
    </lineage>
</organism>
<dbReference type="RefSeq" id="XP_064666177.1">
    <property type="nucleotide sequence ID" value="XM_064812233.1"/>
</dbReference>
<dbReference type="Pfam" id="PF05705">
    <property type="entry name" value="DUF829"/>
    <property type="match status" value="1"/>
</dbReference>
<gene>
    <name evidence="2" type="ORF">N656DRAFT_717859</name>
</gene>
<dbReference type="GeneID" id="89936358"/>
<feature type="region of interest" description="Disordered" evidence="1">
    <location>
        <begin position="204"/>
        <end position="226"/>
    </location>
</feature>
<protein>
    <recommendedName>
        <fullName evidence="4">Indole-diterpene biosynthesis protein PaxU</fullName>
    </recommendedName>
</protein>
<feature type="region of interest" description="Disordered" evidence="1">
    <location>
        <begin position="1"/>
        <end position="29"/>
    </location>
</feature>
<dbReference type="PANTHER" id="PTHR12265:SF40">
    <property type="entry name" value="DUF829-DOMAIN-CONTAINING PROTEIN"/>
    <property type="match status" value="1"/>
</dbReference>
<dbReference type="SUPFAM" id="SSF53474">
    <property type="entry name" value="alpha/beta-Hydrolases"/>
    <property type="match status" value="1"/>
</dbReference>
<proteinExistence type="predicted"/>
<comment type="caution">
    <text evidence="2">The sequence shown here is derived from an EMBL/GenBank/DDBJ whole genome shotgun (WGS) entry which is preliminary data.</text>
</comment>
<dbReference type="EMBL" id="MU853362">
    <property type="protein sequence ID" value="KAK4108607.1"/>
    <property type="molecule type" value="Genomic_DNA"/>
</dbReference>
<reference evidence="2" key="2">
    <citation type="submission" date="2023-05" db="EMBL/GenBank/DDBJ databases">
        <authorList>
            <consortium name="Lawrence Berkeley National Laboratory"/>
            <person name="Steindorff A."/>
            <person name="Hensen N."/>
            <person name="Bonometti L."/>
            <person name="Westerberg I."/>
            <person name="Brannstrom I.O."/>
            <person name="Guillou S."/>
            <person name="Cros-Aarteil S."/>
            <person name="Calhoun S."/>
            <person name="Haridas S."/>
            <person name="Kuo A."/>
            <person name="Mondo S."/>
            <person name="Pangilinan J."/>
            <person name="Riley R."/>
            <person name="Labutti K."/>
            <person name="Andreopoulos B."/>
            <person name="Lipzen A."/>
            <person name="Chen C."/>
            <person name="Yanf M."/>
            <person name="Daum C."/>
            <person name="Ng V."/>
            <person name="Clum A."/>
            <person name="Ohm R."/>
            <person name="Martin F."/>
            <person name="Silar P."/>
            <person name="Natvig D."/>
            <person name="Lalanne C."/>
            <person name="Gautier V."/>
            <person name="Ament-Velasquez S.L."/>
            <person name="Kruys A."/>
            <person name="Hutchinson M.I."/>
            <person name="Powell A.J."/>
            <person name="Barry K."/>
            <person name="Miller A.N."/>
            <person name="Grigoriev I.V."/>
            <person name="Debuchy R."/>
            <person name="Gladieux P."/>
            <person name="Thoren M.H."/>
            <person name="Johannesson H."/>
        </authorList>
    </citation>
    <scope>NUCLEOTIDE SEQUENCE</scope>
    <source>
        <strain evidence="2">CBS 508.74</strain>
    </source>
</reference>
<name>A0AAN6QKE4_9PEZI</name>
<keyword evidence="3" id="KW-1185">Reference proteome</keyword>
<feature type="compositionally biased region" description="Gly residues" evidence="1">
    <location>
        <begin position="215"/>
        <end position="226"/>
    </location>
</feature>
<dbReference type="PANTHER" id="PTHR12265">
    <property type="entry name" value="TRANSMEMBRANE PROTEIN 53"/>
    <property type="match status" value="1"/>
</dbReference>
<evidence type="ECO:0008006" key="4">
    <source>
        <dbReference type="Google" id="ProtNLM"/>
    </source>
</evidence>
<dbReference type="InterPro" id="IPR008547">
    <property type="entry name" value="DUF829_TMEM53"/>
</dbReference>
<dbReference type="AlphaFoldDB" id="A0AAN6QKE4"/>
<evidence type="ECO:0000313" key="3">
    <source>
        <dbReference type="Proteomes" id="UP001302812"/>
    </source>
</evidence>
<dbReference type="InterPro" id="IPR029058">
    <property type="entry name" value="AB_hydrolase_fold"/>
</dbReference>
<evidence type="ECO:0000313" key="2">
    <source>
        <dbReference type="EMBL" id="KAK4108607.1"/>
    </source>
</evidence>
<dbReference type="Proteomes" id="UP001302812">
    <property type="component" value="Unassembled WGS sequence"/>
</dbReference>
<sequence length="293" mass="32697">MQKLSPSVYLYRPSSSTPTANGAPPSSSKPAPKMILLMTWMGAREPHIAKYLVQYQALYPSATILLVRSEPRHFIPIPLPGEYAPAVPVLREAFPYQPQAQPHHQHGNGNPPQKLLIHVFSNGGCAALQHIRHLAAPLTLPPHTILFDSCPGTFRYRSSHKAFMTGITGLTRLLLSPLFHVMCASYWFWHAVIGRGKTGPLARTARGLNSSSQGPGPGGRRGGGGVEVRRTYVYSEGDKLVDWRDVEAHAREAEGKGFVVRRERFEGSEHVAHMRKEPERYWWVVKETWEGVE</sequence>